<dbReference type="GO" id="GO:0045893">
    <property type="term" value="P:positive regulation of DNA-templated transcription"/>
    <property type="evidence" value="ECO:0007669"/>
    <property type="project" value="TreeGrafter"/>
</dbReference>
<dbReference type="PANTHER" id="PTHR46174">
    <property type="entry name" value="CXXC-TYPE ZINC FINGER PROTEIN 1"/>
    <property type="match status" value="1"/>
</dbReference>
<feature type="compositionally biased region" description="Polar residues" evidence="8">
    <location>
        <begin position="465"/>
        <end position="482"/>
    </location>
</feature>
<keyword evidence="2" id="KW-0479">Metal-binding</keyword>
<dbReference type="InterPro" id="IPR019786">
    <property type="entry name" value="Zinc_finger_PHD-type_CS"/>
</dbReference>
<keyword evidence="7" id="KW-0175">Coiled coil</keyword>
<dbReference type="GO" id="GO:0008270">
    <property type="term" value="F:zinc ion binding"/>
    <property type="evidence" value="ECO:0007669"/>
    <property type="project" value="UniProtKB-KW"/>
</dbReference>
<comment type="subcellular location">
    <subcellularLocation>
        <location evidence="1">Nucleus</location>
    </subcellularLocation>
</comment>
<feature type="compositionally biased region" description="Polar residues" evidence="8">
    <location>
        <begin position="206"/>
        <end position="222"/>
    </location>
</feature>
<feature type="compositionally biased region" description="Polar residues" evidence="8">
    <location>
        <begin position="164"/>
        <end position="176"/>
    </location>
</feature>
<evidence type="ECO:0000256" key="5">
    <source>
        <dbReference type="ARBA" id="ARBA00023242"/>
    </source>
</evidence>
<dbReference type="GO" id="GO:0048188">
    <property type="term" value="C:Set1C/COMPASS complex"/>
    <property type="evidence" value="ECO:0007669"/>
    <property type="project" value="InterPro"/>
</dbReference>
<evidence type="ECO:0000256" key="7">
    <source>
        <dbReference type="SAM" id="Coils"/>
    </source>
</evidence>
<organism evidence="10 11">
    <name type="scientific">Absidia repens</name>
    <dbReference type="NCBI Taxonomy" id="90262"/>
    <lineage>
        <taxon>Eukaryota</taxon>
        <taxon>Fungi</taxon>
        <taxon>Fungi incertae sedis</taxon>
        <taxon>Mucoromycota</taxon>
        <taxon>Mucoromycotina</taxon>
        <taxon>Mucoromycetes</taxon>
        <taxon>Mucorales</taxon>
        <taxon>Cunninghamellaceae</taxon>
        <taxon>Absidia</taxon>
    </lineage>
</organism>
<dbReference type="OrthoDB" id="436852at2759"/>
<feature type="coiled-coil region" evidence="7">
    <location>
        <begin position="607"/>
        <end position="634"/>
    </location>
</feature>
<evidence type="ECO:0000313" key="10">
    <source>
        <dbReference type="EMBL" id="ORZ18773.1"/>
    </source>
</evidence>
<evidence type="ECO:0000256" key="4">
    <source>
        <dbReference type="ARBA" id="ARBA00022833"/>
    </source>
</evidence>
<keyword evidence="5" id="KW-0539">Nucleus</keyword>
<keyword evidence="3 6" id="KW-0863">Zinc-finger</keyword>
<evidence type="ECO:0000256" key="1">
    <source>
        <dbReference type="ARBA" id="ARBA00004123"/>
    </source>
</evidence>
<feature type="region of interest" description="Disordered" evidence="8">
    <location>
        <begin position="129"/>
        <end position="148"/>
    </location>
</feature>
<dbReference type="Gene3D" id="3.30.40.10">
    <property type="entry name" value="Zinc/RING finger domain, C3HC4 (zinc finger)"/>
    <property type="match status" value="1"/>
</dbReference>
<dbReference type="Proteomes" id="UP000193560">
    <property type="component" value="Unassembled WGS sequence"/>
</dbReference>
<feature type="compositionally biased region" description="Low complexity" evidence="8">
    <location>
        <begin position="134"/>
        <end position="146"/>
    </location>
</feature>
<dbReference type="PROSITE" id="PS50016">
    <property type="entry name" value="ZF_PHD_2"/>
    <property type="match status" value="1"/>
</dbReference>
<dbReference type="CDD" id="cd15560">
    <property type="entry name" value="PHD2_3_BPTF"/>
    <property type="match status" value="1"/>
</dbReference>
<protein>
    <recommendedName>
        <fullName evidence="9">PHD-type domain-containing protein</fullName>
    </recommendedName>
</protein>
<dbReference type="AlphaFoldDB" id="A0A1X2ILX8"/>
<evidence type="ECO:0000256" key="6">
    <source>
        <dbReference type="PROSITE-ProRule" id="PRU00146"/>
    </source>
</evidence>
<keyword evidence="4" id="KW-0862">Zinc</keyword>
<dbReference type="InterPro" id="IPR037869">
    <property type="entry name" value="Spp1/CFP1"/>
</dbReference>
<dbReference type="EMBL" id="MCGE01000008">
    <property type="protein sequence ID" value="ORZ18773.1"/>
    <property type="molecule type" value="Genomic_DNA"/>
</dbReference>
<dbReference type="InterPro" id="IPR019787">
    <property type="entry name" value="Znf_PHD-finger"/>
</dbReference>
<feature type="region of interest" description="Disordered" evidence="8">
    <location>
        <begin position="453"/>
        <end position="488"/>
    </location>
</feature>
<dbReference type="Pfam" id="PF00628">
    <property type="entry name" value="PHD"/>
    <property type="match status" value="1"/>
</dbReference>
<gene>
    <name evidence="10" type="ORF">BCR42DRAFT_232247</name>
</gene>
<keyword evidence="11" id="KW-1185">Reference proteome</keyword>
<feature type="compositionally biased region" description="Basic residues" evidence="8">
    <location>
        <begin position="299"/>
        <end position="308"/>
    </location>
</feature>
<dbReference type="STRING" id="90262.A0A1X2ILX8"/>
<comment type="caution">
    <text evidence="10">The sequence shown here is derived from an EMBL/GenBank/DDBJ whole genome shotgun (WGS) entry which is preliminary data.</text>
</comment>
<name>A0A1X2ILX8_9FUNG</name>
<evidence type="ECO:0000313" key="11">
    <source>
        <dbReference type="Proteomes" id="UP000193560"/>
    </source>
</evidence>
<accession>A0A1X2ILX8</accession>
<feature type="region of interest" description="Disordered" evidence="8">
    <location>
        <begin position="1"/>
        <end position="61"/>
    </location>
</feature>
<dbReference type="SUPFAM" id="SSF57903">
    <property type="entry name" value="FYVE/PHD zinc finger"/>
    <property type="match status" value="1"/>
</dbReference>
<dbReference type="InterPro" id="IPR001965">
    <property type="entry name" value="Znf_PHD"/>
</dbReference>
<evidence type="ECO:0000256" key="8">
    <source>
        <dbReference type="SAM" id="MobiDB-lite"/>
    </source>
</evidence>
<dbReference type="InterPro" id="IPR013083">
    <property type="entry name" value="Znf_RING/FYVE/PHD"/>
</dbReference>
<dbReference type="InterPro" id="IPR011011">
    <property type="entry name" value="Znf_FYVE_PHD"/>
</dbReference>
<sequence>MDHKDLHHKQQQFTYSPPHHSTEELNEPAIPIQVPTLTPPHHHLQRSDFHSTTNDYGDTPLIDPVKTAATKKHSTTSLATTIKDDQPSSTQYLQPRKRIQSLKKQFTKPNLSVPVPSQSLIHESTVAVPEVTKETSTSNANTATTEHQSFSIATAKTLTASITDRNHFSNNRSRSPSPLVDIEDDSGDTTETDDDDLQQQRRKVSSSESTTQYDDDTTNNLPGGSKQAVIIQQQQQQSIPLSAIPTPPSSKPSQKLKEPLKKHWNSAPPQSPQRPASDQHGSAGFDSSPPSGTADEKLRKPKKKKKKGLTLSQSIGDDDDDARTTLPRPKIRKTGGQGLKPRTKKLGALYCICQTPYDAPRFMIACDRCDQWFHGECIGISEKEGEFIDLYFCDVCGKETGKATSWKPRCGNPACSKAARISSQQGYLSKYCSHNCGMQVARARLELTEMKRRQHSDAAADNIPSIPQLTINKQRQSRLSSQAEKEDHHRLEQLRKQKRQALDVIRMIEQKQSFLGMTEQQLQHGDICGFDPRLVWDDQIWVKVKGMVATNDDSIIMLQYEDNDDDDTVSWQQSTNQQPEKCQVIRKECRQHQQWPKLLEVEMKQERNEQIQVIRMLEKEKQEIKNRMRQRRNEVDLADSLGNGTIIY</sequence>
<dbReference type="PROSITE" id="PS01359">
    <property type="entry name" value="ZF_PHD_1"/>
    <property type="match status" value="1"/>
</dbReference>
<feature type="compositionally biased region" description="Basic residues" evidence="8">
    <location>
        <begin position="1"/>
        <end position="10"/>
    </location>
</feature>
<reference evidence="10 11" key="1">
    <citation type="submission" date="2016-07" db="EMBL/GenBank/DDBJ databases">
        <title>Pervasive Adenine N6-methylation of Active Genes in Fungi.</title>
        <authorList>
            <consortium name="DOE Joint Genome Institute"/>
            <person name="Mondo S.J."/>
            <person name="Dannebaum R.O."/>
            <person name="Kuo R.C."/>
            <person name="Labutti K."/>
            <person name="Haridas S."/>
            <person name="Kuo A."/>
            <person name="Salamov A."/>
            <person name="Ahrendt S.R."/>
            <person name="Lipzen A."/>
            <person name="Sullivan W."/>
            <person name="Andreopoulos W.B."/>
            <person name="Clum A."/>
            <person name="Lindquist E."/>
            <person name="Daum C."/>
            <person name="Ramamoorthy G.K."/>
            <person name="Gryganskyi A."/>
            <person name="Culley D."/>
            <person name="Magnuson J.K."/>
            <person name="James T.Y."/>
            <person name="O'Malley M.A."/>
            <person name="Stajich J.E."/>
            <person name="Spatafora J.W."/>
            <person name="Visel A."/>
            <person name="Grigoriev I.V."/>
        </authorList>
    </citation>
    <scope>NUCLEOTIDE SEQUENCE [LARGE SCALE GENOMIC DNA]</scope>
    <source>
        <strain evidence="10 11">NRRL 1336</strain>
    </source>
</reference>
<evidence type="ECO:0000256" key="2">
    <source>
        <dbReference type="ARBA" id="ARBA00022723"/>
    </source>
</evidence>
<dbReference type="SMART" id="SM00249">
    <property type="entry name" value="PHD"/>
    <property type="match status" value="1"/>
</dbReference>
<dbReference type="PANTHER" id="PTHR46174:SF1">
    <property type="entry name" value="CXXC-TYPE ZINC FINGER PROTEIN 1"/>
    <property type="match status" value="1"/>
</dbReference>
<feature type="compositionally biased region" description="Acidic residues" evidence="8">
    <location>
        <begin position="181"/>
        <end position="197"/>
    </location>
</feature>
<evidence type="ECO:0000256" key="3">
    <source>
        <dbReference type="ARBA" id="ARBA00022771"/>
    </source>
</evidence>
<evidence type="ECO:0000259" key="9">
    <source>
        <dbReference type="PROSITE" id="PS50016"/>
    </source>
</evidence>
<feature type="domain" description="PHD-type" evidence="9">
    <location>
        <begin position="348"/>
        <end position="399"/>
    </location>
</feature>
<feature type="region of interest" description="Disordered" evidence="8">
    <location>
        <begin position="164"/>
        <end position="339"/>
    </location>
</feature>
<proteinExistence type="predicted"/>